<dbReference type="Proteomes" id="UP000291084">
    <property type="component" value="Chromosome 5"/>
</dbReference>
<dbReference type="AlphaFoldDB" id="A0A0S3S2J6"/>
<gene>
    <name evidence="2" type="primary">Vigan.05G038700</name>
    <name evidence="2" type="ORF">VIGAN_05038700</name>
</gene>
<accession>A0A0S3S2J6</accession>
<protein>
    <submittedName>
        <fullName evidence="2">Uncharacterized protein</fullName>
    </submittedName>
</protein>
<proteinExistence type="predicted"/>
<name>A0A0S3S2J6_PHAAN</name>
<sequence>MGDGNGRVGDENEKEGEWVTEMRKRRRRGKGGGGGCVTEMKKRRRGGGYVVRADKGKKLRFLIKSIKSDW</sequence>
<evidence type="ECO:0000313" key="3">
    <source>
        <dbReference type="Proteomes" id="UP000291084"/>
    </source>
</evidence>
<evidence type="ECO:0000313" key="2">
    <source>
        <dbReference type="EMBL" id="BAT87048.1"/>
    </source>
</evidence>
<feature type="region of interest" description="Disordered" evidence="1">
    <location>
        <begin position="1"/>
        <end position="47"/>
    </location>
</feature>
<feature type="compositionally biased region" description="Basic and acidic residues" evidence="1">
    <location>
        <begin position="8"/>
        <end position="22"/>
    </location>
</feature>
<organism evidence="2 3">
    <name type="scientific">Vigna angularis var. angularis</name>
    <dbReference type="NCBI Taxonomy" id="157739"/>
    <lineage>
        <taxon>Eukaryota</taxon>
        <taxon>Viridiplantae</taxon>
        <taxon>Streptophyta</taxon>
        <taxon>Embryophyta</taxon>
        <taxon>Tracheophyta</taxon>
        <taxon>Spermatophyta</taxon>
        <taxon>Magnoliopsida</taxon>
        <taxon>eudicotyledons</taxon>
        <taxon>Gunneridae</taxon>
        <taxon>Pentapetalae</taxon>
        <taxon>rosids</taxon>
        <taxon>fabids</taxon>
        <taxon>Fabales</taxon>
        <taxon>Fabaceae</taxon>
        <taxon>Papilionoideae</taxon>
        <taxon>50 kb inversion clade</taxon>
        <taxon>NPAAA clade</taxon>
        <taxon>indigoferoid/millettioid clade</taxon>
        <taxon>Phaseoleae</taxon>
        <taxon>Vigna</taxon>
    </lineage>
</organism>
<dbReference type="EMBL" id="AP015038">
    <property type="protein sequence ID" value="BAT87048.1"/>
    <property type="molecule type" value="Genomic_DNA"/>
</dbReference>
<reference evidence="2 3" key="1">
    <citation type="journal article" date="2015" name="Sci. Rep.">
        <title>The power of single molecule real-time sequencing technology in the de novo assembly of a eukaryotic genome.</title>
        <authorList>
            <person name="Sakai H."/>
            <person name="Naito K."/>
            <person name="Ogiso-Tanaka E."/>
            <person name="Takahashi Y."/>
            <person name="Iseki K."/>
            <person name="Muto C."/>
            <person name="Satou K."/>
            <person name="Teruya K."/>
            <person name="Shiroma A."/>
            <person name="Shimoji M."/>
            <person name="Hirano T."/>
            <person name="Itoh T."/>
            <person name="Kaga A."/>
            <person name="Tomooka N."/>
        </authorList>
    </citation>
    <scope>NUCLEOTIDE SEQUENCE [LARGE SCALE GENOMIC DNA]</scope>
    <source>
        <strain evidence="3">cv. Shumari</strain>
    </source>
</reference>
<evidence type="ECO:0000256" key="1">
    <source>
        <dbReference type="SAM" id="MobiDB-lite"/>
    </source>
</evidence>
<keyword evidence="3" id="KW-1185">Reference proteome</keyword>